<dbReference type="Gene3D" id="1.25.40.10">
    <property type="entry name" value="Tetratricopeptide repeat domain"/>
    <property type="match status" value="1"/>
</dbReference>
<evidence type="ECO:0000256" key="1">
    <source>
        <dbReference type="ARBA" id="ARBA00038101"/>
    </source>
</evidence>
<dbReference type="PANTHER" id="PTHR11102">
    <property type="entry name" value="SEL-1-LIKE PROTEIN"/>
    <property type="match status" value="1"/>
</dbReference>
<comment type="caution">
    <text evidence="4">The sequence shown here is derived from an EMBL/GenBank/DDBJ whole genome shotgun (WGS) entry which is preliminary data.</text>
</comment>
<organism evidence="4 5">
    <name type="scientific">Thalassiosira oceanica</name>
    <name type="common">Marine diatom</name>
    <dbReference type="NCBI Taxonomy" id="159749"/>
    <lineage>
        <taxon>Eukaryota</taxon>
        <taxon>Sar</taxon>
        <taxon>Stramenopiles</taxon>
        <taxon>Ochrophyta</taxon>
        <taxon>Bacillariophyta</taxon>
        <taxon>Coscinodiscophyceae</taxon>
        <taxon>Thalassiosirophycidae</taxon>
        <taxon>Thalassiosirales</taxon>
        <taxon>Thalassiosiraceae</taxon>
        <taxon>Thalassiosira</taxon>
    </lineage>
</organism>
<keyword evidence="5" id="KW-1185">Reference proteome</keyword>
<comment type="similarity">
    <text evidence="1">Belongs to the sel-1 family.</text>
</comment>
<sequence>LPSPAQDRSRTGQGCAVKFWVGPDHADHASHLNKSSPPDPEPSSSRCRPDRPLLGRGLVGRAGVVARDSRSLFPTGTLSDLGSLPAGGLALARAFRASARLRPAPHTQYSLGGAGPQSHRGPGKGAQRAALGGKETLRRRRVPSLMLYRRVQFINHASMSGGSADLGSAQNLERAMMASGHERPEGDRCPICFDLIELPMEKYSEMNVCCMKRVCDGCIFAARQRGLRGCEFCRTPLPHDDASGLAMVQKRVSKGDAEAINHLGEQYYYGELGLTKDVPRAVELWTEAAELGSLDAHYQLSVVYYYGRGVEEDKPRGIRHWQQAAAKGEVESRHSLGVVEYDNGNYELAVQHYMISAKMGYEKSLNSIKDMFMKAHATKEQYAEALIGYRDATEEMKSPHREEAKRLGV</sequence>
<dbReference type="InterPro" id="IPR011990">
    <property type="entry name" value="TPR-like_helical_dom_sf"/>
</dbReference>
<evidence type="ECO:0000259" key="3">
    <source>
        <dbReference type="PROSITE" id="PS50042"/>
    </source>
</evidence>
<feature type="domain" description="Cyclic nucleotide-binding" evidence="3">
    <location>
        <begin position="243"/>
        <end position="295"/>
    </location>
</feature>
<dbReference type="SUPFAM" id="SSF57850">
    <property type="entry name" value="RING/U-box"/>
    <property type="match status" value="1"/>
</dbReference>
<dbReference type="SUPFAM" id="SSF81901">
    <property type="entry name" value="HCP-like"/>
    <property type="match status" value="1"/>
</dbReference>
<dbReference type="AlphaFoldDB" id="K0TCM7"/>
<feature type="region of interest" description="Disordered" evidence="2">
    <location>
        <begin position="26"/>
        <end position="55"/>
    </location>
</feature>
<dbReference type="Proteomes" id="UP000266841">
    <property type="component" value="Unassembled WGS sequence"/>
</dbReference>
<dbReference type="SMART" id="SM00671">
    <property type="entry name" value="SEL1"/>
    <property type="match status" value="3"/>
</dbReference>
<dbReference type="PROSITE" id="PS50042">
    <property type="entry name" value="CNMP_BINDING_3"/>
    <property type="match status" value="1"/>
</dbReference>
<protein>
    <recommendedName>
        <fullName evidence="3">Cyclic nucleotide-binding domain-containing protein</fullName>
    </recommendedName>
</protein>
<evidence type="ECO:0000313" key="5">
    <source>
        <dbReference type="Proteomes" id="UP000266841"/>
    </source>
</evidence>
<feature type="non-terminal residue" evidence="4">
    <location>
        <position position="1"/>
    </location>
</feature>
<gene>
    <name evidence="4" type="ORF">THAOC_10625</name>
</gene>
<dbReference type="InterPro" id="IPR000595">
    <property type="entry name" value="cNMP-bd_dom"/>
</dbReference>
<dbReference type="eggNOG" id="ENOG502S2H7">
    <property type="taxonomic scope" value="Eukaryota"/>
</dbReference>
<reference evidence="4 5" key="1">
    <citation type="journal article" date="2012" name="Genome Biol.">
        <title>Genome and low-iron response of an oceanic diatom adapted to chronic iron limitation.</title>
        <authorList>
            <person name="Lommer M."/>
            <person name="Specht M."/>
            <person name="Roy A.S."/>
            <person name="Kraemer L."/>
            <person name="Andreson R."/>
            <person name="Gutowska M.A."/>
            <person name="Wolf J."/>
            <person name="Bergner S.V."/>
            <person name="Schilhabel M.B."/>
            <person name="Klostermeier U.C."/>
            <person name="Beiko R.G."/>
            <person name="Rosenstiel P."/>
            <person name="Hippler M."/>
            <person name="Laroche J."/>
        </authorList>
    </citation>
    <scope>NUCLEOTIDE SEQUENCE [LARGE SCALE GENOMIC DNA]</scope>
    <source>
        <strain evidence="4 5">CCMP1005</strain>
    </source>
</reference>
<evidence type="ECO:0000313" key="4">
    <source>
        <dbReference type="EMBL" id="EJK68217.1"/>
    </source>
</evidence>
<feature type="region of interest" description="Disordered" evidence="2">
    <location>
        <begin position="105"/>
        <end position="135"/>
    </location>
</feature>
<dbReference type="Pfam" id="PF08238">
    <property type="entry name" value="Sel1"/>
    <property type="match status" value="2"/>
</dbReference>
<evidence type="ECO:0000256" key="2">
    <source>
        <dbReference type="SAM" id="MobiDB-lite"/>
    </source>
</evidence>
<dbReference type="PANTHER" id="PTHR11102:SF160">
    <property type="entry name" value="ERAD-ASSOCIATED E3 UBIQUITIN-PROTEIN LIGASE COMPONENT HRD3"/>
    <property type="match status" value="1"/>
</dbReference>
<dbReference type="EMBL" id="AGNL01011756">
    <property type="protein sequence ID" value="EJK68217.1"/>
    <property type="molecule type" value="Genomic_DNA"/>
</dbReference>
<accession>K0TCM7</accession>
<dbReference type="InterPro" id="IPR050767">
    <property type="entry name" value="Sel1_AlgK"/>
</dbReference>
<proteinExistence type="inferred from homology"/>
<dbReference type="InterPro" id="IPR006597">
    <property type="entry name" value="Sel1-like"/>
</dbReference>
<name>K0TCM7_THAOC</name>